<protein>
    <submittedName>
        <fullName evidence="1">NLPA lipoprotein</fullName>
    </submittedName>
</protein>
<sequence length="342" mass="37182">MALFTTLRRLCRQGARFGALTAIGAVHWGSAQALDVRVARQYGVAYIPLMIMQEQKLIEKHAARLGVKDVNVVWQQFSGGAVMNDALLSGNLDFAVVGPPPFLTMWARTQGSRNQVLGIAALNTMPMYLMTRNPAIKSVKDFTPKDRIAVSGVKVSTQAVVLQMAAAQAWGIGEFDRLDKLTVAMPLSDSMALMLSGKSEITGDFTVPPFSHREMRAGMKPVIDTFSVLGGPSSTNVIYTTKNYHDAHPKMVQAFLAALRQAQRSIAENKTAAAAVYLRLSGDKETPENIVEILNDPQISFDSTPRGIMGFAKFMYETGAIRVQPASWKSLFIAALDGEAGN</sequence>
<dbReference type="SUPFAM" id="SSF53850">
    <property type="entry name" value="Periplasmic binding protein-like II"/>
    <property type="match status" value="1"/>
</dbReference>
<dbReference type="OrthoDB" id="6003871at2"/>
<evidence type="ECO:0000313" key="2">
    <source>
        <dbReference type="Proteomes" id="UP000000374"/>
    </source>
</evidence>
<dbReference type="EMBL" id="CP000542">
    <property type="protein sequence ID" value="ABM60205.1"/>
    <property type="molecule type" value="Genomic_DNA"/>
</dbReference>
<dbReference type="KEGG" id="vei:Veis_4505"/>
<organism evidence="1 2">
    <name type="scientific">Verminephrobacter eiseniae (strain EF01-2)</name>
    <dbReference type="NCBI Taxonomy" id="391735"/>
    <lineage>
        <taxon>Bacteria</taxon>
        <taxon>Pseudomonadati</taxon>
        <taxon>Pseudomonadota</taxon>
        <taxon>Betaproteobacteria</taxon>
        <taxon>Burkholderiales</taxon>
        <taxon>Comamonadaceae</taxon>
        <taxon>Verminephrobacter</taxon>
    </lineage>
</organism>
<dbReference type="PANTHER" id="PTHR30024">
    <property type="entry name" value="ALIPHATIC SULFONATES-BINDING PROTEIN-RELATED"/>
    <property type="match status" value="1"/>
</dbReference>
<accession>A1WRE8</accession>
<dbReference type="HOGENOM" id="CLU_068415_0_0_4"/>
<dbReference type="AlphaFoldDB" id="A1WRE8"/>
<evidence type="ECO:0000313" key="1">
    <source>
        <dbReference type="EMBL" id="ABM60205.1"/>
    </source>
</evidence>
<gene>
    <name evidence="1" type="ordered locus">Veis_4505</name>
</gene>
<proteinExistence type="predicted"/>
<keyword evidence="2" id="KW-1185">Reference proteome</keyword>
<keyword evidence="1" id="KW-0449">Lipoprotein</keyword>
<name>A1WRE8_VEREI</name>
<dbReference type="Pfam" id="PF13379">
    <property type="entry name" value="NMT1_2"/>
    <property type="match status" value="1"/>
</dbReference>
<reference evidence="2" key="1">
    <citation type="submission" date="2006-12" db="EMBL/GenBank/DDBJ databases">
        <title>Complete sequence of chromosome 1 of Verminephrobacter eiseniae EF01-2.</title>
        <authorList>
            <person name="Copeland A."/>
            <person name="Lucas S."/>
            <person name="Lapidus A."/>
            <person name="Barry K."/>
            <person name="Detter J.C."/>
            <person name="Glavina del Rio T."/>
            <person name="Dalin E."/>
            <person name="Tice H."/>
            <person name="Pitluck S."/>
            <person name="Chertkov O."/>
            <person name="Brettin T."/>
            <person name="Bruce D."/>
            <person name="Han C."/>
            <person name="Tapia R."/>
            <person name="Gilna P."/>
            <person name="Schmutz J."/>
            <person name="Larimer F."/>
            <person name="Land M."/>
            <person name="Hauser L."/>
            <person name="Kyrpides N."/>
            <person name="Kim E."/>
            <person name="Stahl D."/>
            <person name="Richardson P."/>
        </authorList>
    </citation>
    <scope>NUCLEOTIDE SEQUENCE [LARGE SCALE GENOMIC DNA]</scope>
    <source>
        <strain evidence="2">EF01-2</strain>
    </source>
</reference>
<dbReference type="eggNOG" id="COG0715">
    <property type="taxonomic scope" value="Bacteria"/>
</dbReference>
<dbReference type="PANTHER" id="PTHR30024:SF2">
    <property type="entry name" value="ABC TRANSPORTER SUBSTRATE-BINDING PROTEIN"/>
    <property type="match status" value="1"/>
</dbReference>
<dbReference type="STRING" id="391735.Veis_4505"/>
<dbReference type="Proteomes" id="UP000000374">
    <property type="component" value="Chromosome"/>
</dbReference>
<dbReference type="Gene3D" id="3.40.190.10">
    <property type="entry name" value="Periplasmic binding protein-like II"/>
    <property type="match status" value="2"/>
</dbReference>